<evidence type="ECO:0000313" key="3">
    <source>
        <dbReference type="Proteomes" id="UP001218188"/>
    </source>
</evidence>
<gene>
    <name evidence="2" type="ORF">C8F04DRAFT_1184523</name>
</gene>
<dbReference type="AlphaFoldDB" id="A0AAD6WZA4"/>
<protein>
    <submittedName>
        <fullName evidence="2">Uncharacterized protein</fullName>
    </submittedName>
</protein>
<accession>A0AAD6WZA4</accession>
<feature type="region of interest" description="Disordered" evidence="1">
    <location>
        <begin position="1"/>
        <end position="72"/>
    </location>
</feature>
<proteinExistence type="predicted"/>
<reference evidence="2" key="1">
    <citation type="submission" date="2023-03" db="EMBL/GenBank/DDBJ databases">
        <title>Massive genome expansion in bonnet fungi (Mycena s.s.) driven by repeated elements and novel gene families across ecological guilds.</title>
        <authorList>
            <consortium name="Lawrence Berkeley National Laboratory"/>
            <person name="Harder C.B."/>
            <person name="Miyauchi S."/>
            <person name="Viragh M."/>
            <person name="Kuo A."/>
            <person name="Thoen E."/>
            <person name="Andreopoulos B."/>
            <person name="Lu D."/>
            <person name="Skrede I."/>
            <person name="Drula E."/>
            <person name="Henrissat B."/>
            <person name="Morin E."/>
            <person name="Kohler A."/>
            <person name="Barry K."/>
            <person name="LaButti K."/>
            <person name="Morin E."/>
            <person name="Salamov A."/>
            <person name="Lipzen A."/>
            <person name="Mereny Z."/>
            <person name="Hegedus B."/>
            <person name="Baldrian P."/>
            <person name="Stursova M."/>
            <person name="Weitz H."/>
            <person name="Taylor A."/>
            <person name="Grigoriev I.V."/>
            <person name="Nagy L.G."/>
            <person name="Martin F."/>
            <person name="Kauserud H."/>
        </authorList>
    </citation>
    <scope>NUCLEOTIDE SEQUENCE</scope>
    <source>
        <strain evidence="2">CBHHK200</strain>
    </source>
</reference>
<name>A0AAD6WZA4_9AGAR</name>
<evidence type="ECO:0000313" key="2">
    <source>
        <dbReference type="EMBL" id="KAJ7033053.1"/>
    </source>
</evidence>
<dbReference type="EMBL" id="JARJCM010000068">
    <property type="protein sequence ID" value="KAJ7033053.1"/>
    <property type="molecule type" value="Genomic_DNA"/>
</dbReference>
<keyword evidence="3" id="KW-1185">Reference proteome</keyword>
<evidence type="ECO:0000256" key="1">
    <source>
        <dbReference type="SAM" id="MobiDB-lite"/>
    </source>
</evidence>
<comment type="caution">
    <text evidence="2">The sequence shown here is derived from an EMBL/GenBank/DDBJ whole genome shotgun (WGS) entry which is preliminary data.</text>
</comment>
<dbReference type="Proteomes" id="UP001218188">
    <property type="component" value="Unassembled WGS sequence"/>
</dbReference>
<organism evidence="2 3">
    <name type="scientific">Mycena alexandri</name>
    <dbReference type="NCBI Taxonomy" id="1745969"/>
    <lineage>
        <taxon>Eukaryota</taxon>
        <taxon>Fungi</taxon>
        <taxon>Dikarya</taxon>
        <taxon>Basidiomycota</taxon>
        <taxon>Agaricomycotina</taxon>
        <taxon>Agaricomycetes</taxon>
        <taxon>Agaricomycetidae</taxon>
        <taxon>Agaricales</taxon>
        <taxon>Marasmiineae</taxon>
        <taxon>Mycenaceae</taxon>
        <taxon>Mycena</taxon>
    </lineage>
</organism>
<sequence length="284" mass="31526">MTSRGSLATKGKKSSGKRAKDSQEYRPGLSGEEKAARHRKAQQQYRARSTDIHGKQRIYAAEKRARRRRCDPPKALKKAVEHVQEAQQADDISLPPSDLSFRDFRAPSYISFPTLPRGESEEPMLGTTGSPSPDELIACDALADLAQGGPRLDHAGVPVARSKAASLSNVTASLRLSARCRVAWRRPPLQATGTFGLLTHVQSAQMRVALMNREPPHPPTPEERSRWAVFPPGDFDRAFTMSYGRYNAVDSWRLWVNVAMAMWPEDSDELNPVSNGARQNVRTP</sequence>